<dbReference type="PROSITE" id="PS51318">
    <property type="entry name" value="TAT"/>
    <property type="match status" value="1"/>
</dbReference>
<keyword evidence="2" id="KW-1185">Reference proteome</keyword>
<dbReference type="RefSeq" id="WP_163163805.1">
    <property type="nucleotide sequence ID" value="NZ_VKHP01001044.1"/>
</dbReference>
<dbReference type="EMBL" id="VKHP01001044">
    <property type="protein sequence ID" value="NEV03240.1"/>
    <property type="molecule type" value="Genomic_DNA"/>
</dbReference>
<name>A0A6P1BZ00_9BRAD</name>
<dbReference type="InterPro" id="IPR019546">
    <property type="entry name" value="TAT_signal_bac_arc"/>
</dbReference>
<dbReference type="Pfam" id="PF10518">
    <property type="entry name" value="TAT_signal"/>
    <property type="match status" value="1"/>
</dbReference>
<comment type="caution">
    <text evidence="1">The sequence shown here is derived from an EMBL/GenBank/DDBJ whole genome shotgun (WGS) entry which is preliminary data.</text>
</comment>
<protein>
    <submittedName>
        <fullName evidence="1">Twin-arginine translocation signal domain-containing protein</fullName>
    </submittedName>
</protein>
<dbReference type="Proteomes" id="UP000468531">
    <property type="component" value="Unassembled WGS sequence"/>
</dbReference>
<reference evidence="1 2" key="1">
    <citation type="journal article" date="2020" name="Arch. Microbiol.">
        <title>Bradyrhizobium uaiense sp. nov., a new highly efficient cowpea symbiont.</title>
        <authorList>
            <person name="Cabral Michel D."/>
            <person name="Azarias Guimaraes A."/>
            <person name="Martins da Costa E."/>
            <person name="Soares de Carvalho T."/>
            <person name="Balsanelli E."/>
            <person name="Willems A."/>
            <person name="Maltempi de Souza E."/>
            <person name="de Souza Moreira F.M."/>
        </authorList>
    </citation>
    <scope>NUCLEOTIDE SEQUENCE [LARGE SCALE GENOMIC DNA]</scope>
    <source>
        <strain evidence="1 2">UFLA 03-164</strain>
    </source>
</reference>
<organism evidence="1 2">
    <name type="scientific">Bradyrhizobium uaiense</name>
    <dbReference type="NCBI Taxonomy" id="2594946"/>
    <lineage>
        <taxon>Bacteria</taxon>
        <taxon>Pseudomonadati</taxon>
        <taxon>Pseudomonadota</taxon>
        <taxon>Alphaproteobacteria</taxon>
        <taxon>Hyphomicrobiales</taxon>
        <taxon>Nitrobacteraceae</taxon>
        <taxon>Bradyrhizobium</taxon>
    </lineage>
</organism>
<gene>
    <name evidence="1" type="ORF">FNJ47_49135</name>
</gene>
<sequence>MSHHLISRRQMLAGTAAAGAVGLTGFPDGPCIDQCTNSIDAIKNRIDA</sequence>
<evidence type="ECO:0000313" key="2">
    <source>
        <dbReference type="Proteomes" id="UP000468531"/>
    </source>
</evidence>
<proteinExistence type="predicted"/>
<dbReference type="InterPro" id="IPR006311">
    <property type="entry name" value="TAT_signal"/>
</dbReference>
<dbReference type="NCBIfam" id="TIGR01409">
    <property type="entry name" value="TAT_signal_seq"/>
    <property type="match status" value="1"/>
</dbReference>
<dbReference type="AlphaFoldDB" id="A0A6P1BZ00"/>
<accession>A0A6P1BZ00</accession>
<evidence type="ECO:0000313" key="1">
    <source>
        <dbReference type="EMBL" id="NEV03240.1"/>
    </source>
</evidence>